<dbReference type="Gene3D" id="1.25.40.20">
    <property type="entry name" value="Ankyrin repeat-containing domain"/>
    <property type="match status" value="2"/>
</dbReference>
<evidence type="ECO:0000256" key="6">
    <source>
        <dbReference type="ARBA" id="ARBA00023136"/>
    </source>
</evidence>
<organism evidence="10 11">
    <name type="scientific">Thalictrum thalictroides</name>
    <name type="common">Rue-anemone</name>
    <name type="synonym">Anemone thalictroides</name>
    <dbReference type="NCBI Taxonomy" id="46969"/>
    <lineage>
        <taxon>Eukaryota</taxon>
        <taxon>Viridiplantae</taxon>
        <taxon>Streptophyta</taxon>
        <taxon>Embryophyta</taxon>
        <taxon>Tracheophyta</taxon>
        <taxon>Spermatophyta</taxon>
        <taxon>Magnoliopsida</taxon>
        <taxon>Ranunculales</taxon>
        <taxon>Ranunculaceae</taxon>
        <taxon>Thalictroideae</taxon>
        <taxon>Thalictrum</taxon>
    </lineage>
</organism>
<evidence type="ECO:0000256" key="3">
    <source>
        <dbReference type="ARBA" id="ARBA00022692"/>
    </source>
</evidence>
<dbReference type="AlphaFoldDB" id="A0A7J6UUJ7"/>
<evidence type="ECO:0000256" key="5">
    <source>
        <dbReference type="ARBA" id="ARBA00023004"/>
    </source>
</evidence>
<evidence type="ECO:0000259" key="9">
    <source>
        <dbReference type="PROSITE" id="PS50255"/>
    </source>
</evidence>
<dbReference type="SMART" id="SM00248">
    <property type="entry name" value="ANK"/>
    <property type="match status" value="5"/>
</dbReference>
<dbReference type="PANTHER" id="PTHR19359">
    <property type="entry name" value="CYTOCHROME B5"/>
    <property type="match status" value="1"/>
</dbReference>
<accession>A0A7J6UUJ7</accession>
<dbReference type="GO" id="GO:0046872">
    <property type="term" value="F:metal ion binding"/>
    <property type="evidence" value="ECO:0007669"/>
    <property type="project" value="UniProtKB-UniRule"/>
</dbReference>
<dbReference type="InterPro" id="IPR018506">
    <property type="entry name" value="Cyt_B5_heme-BS"/>
</dbReference>
<sequence>MKFKRWMTMQDVRGDTALLKAARLGNLHVVKRFIEVDRQYNLGLSKVVGFFDRTALECAVEKEDLEMVKLLTDDGDPYSDFVPYSTAMDLFQHVKSEDLDYIKTVELNVLLNSRDQKRMSVLCIATICNQLGCCEEILRRCPSLLYHQNYHKWSILHHAAHLKFYRLIDFFVNAGLEAAKSEGGMEKMICFQKWINLKNLNYNTALEIATINGSHDIVKRFAELDRQYKLGVSEIVNGNNNTALQRALLCNGDEMRKPLTAIEDPNLDYGTNTDDGNFPNSIAMQQAQESLEIGNNSGTGVVSESNIFTFADVLKHNNLKDCWLLINDKIYDVTRFLGDHPGGSKVLLKATGKDATADFKKVHSHSGNAVTMMDKFYVGMLEGNIKQLDTPVAPFYPDYYSSESSSMSDSRDY</sequence>
<keyword evidence="3" id="KW-0812">Transmembrane</keyword>
<dbReference type="GO" id="GO:0020037">
    <property type="term" value="F:heme binding"/>
    <property type="evidence" value="ECO:0007669"/>
    <property type="project" value="UniProtKB-UniRule"/>
</dbReference>
<evidence type="ECO:0000256" key="2">
    <source>
        <dbReference type="ARBA" id="ARBA00022617"/>
    </source>
</evidence>
<dbReference type="Gene3D" id="3.10.120.10">
    <property type="entry name" value="Cytochrome b5-like heme/steroid binding domain"/>
    <property type="match status" value="1"/>
</dbReference>
<dbReference type="SUPFAM" id="SSF48403">
    <property type="entry name" value="Ankyrin repeat"/>
    <property type="match status" value="1"/>
</dbReference>
<dbReference type="Pfam" id="PF12796">
    <property type="entry name" value="Ank_2"/>
    <property type="match status" value="1"/>
</dbReference>
<protein>
    <submittedName>
        <fullName evidence="10">Cytochrome b5</fullName>
    </submittedName>
</protein>
<keyword evidence="11" id="KW-1185">Reference proteome</keyword>
<name>A0A7J6UUJ7_THATH</name>
<keyword evidence="4 8" id="KW-0479">Metal-binding</keyword>
<gene>
    <name evidence="10" type="ORF">FRX31_034558</name>
</gene>
<evidence type="ECO:0000256" key="8">
    <source>
        <dbReference type="RuleBase" id="RU362121"/>
    </source>
</evidence>
<comment type="similarity">
    <text evidence="7 8">Belongs to the cytochrome b5 family.</text>
</comment>
<reference evidence="10 11" key="1">
    <citation type="submission" date="2020-06" db="EMBL/GenBank/DDBJ databases">
        <title>Transcriptomic and genomic resources for Thalictrum thalictroides and T. hernandezii: Facilitating candidate gene discovery in an emerging model plant lineage.</title>
        <authorList>
            <person name="Arias T."/>
            <person name="Riano-Pachon D.M."/>
            <person name="Di Stilio V.S."/>
        </authorList>
    </citation>
    <scope>NUCLEOTIDE SEQUENCE [LARGE SCALE GENOMIC DNA]</scope>
    <source>
        <strain evidence="11">cv. WT478/WT964</strain>
        <tissue evidence="10">Leaves</tissue>
    </source>
</reference>
<comment type="caution">
    <text evidence="10">The sequence shown here is derived from an EMBL/GenBank/DDBJ whole genome shotgun (WGS) entry which is preliminary data.</text>
</comment>
<dbReference type="PRINTS" id="PR00363">
    <property type="entry name" value="CYTOCHROMEB5"/>
</dbReference>
<dbReference type="InterPro" id="IPR036400">
    <property type="entry name" value="Cyt_B5-like_heme/steroid_sf"/>
</dbReference>
<evidence type="ECO:0000256" key="1">
    <source>
        <dbReference type="ARBA" id="ARBA00004370"/>
    </source>
</evidence>
<feature type="domain" description="Cytochrome b5 heme-binding" evidence="9">
    <location>
        <begin position="305"/>
        <end position="382"/>
    </location>
</feature>
<dbReference type="Pfam" id="PF00173">
    <property type="entry name" value="Cyt-b5"/>
    <property type="match status" value="1"/>
</dbReference>
<dbReference type="OrthoDB" id="260519at2759"/>
<dbReference type="InterPro" id="IPR050668">
    <property type="entry name" value="Cytochrome_b5"/>
</dbReference>
<evidence type="ECO:0000313" key="11">
    <source>
        <dbReference type="Proteomes" id="UP000554482"/>
    </source>
</evidence>
<dbReference type="InterPro" id="IPR002110">
    <property type="entry name" value="Ankyrin_rpt"/>
</dbReference>
<dbReference type="InterPro" id="IPR036770">
    <property type="entry name" value="Ankyrin_rpt-contain_sf"/>
</dbReference>
<keyword evidence="6" id="KW-0472">Membrane</keyword>
<keyword evidence="5 8" id="KW-0408">Iron</keyword>
<dbReference type="GO" id="GO:0016020">
    <property type="term" value="C:membrane"/>
    <property type="evidence" value="ECO:0007669"/>
    <property type="project" value="UniProtKB-SubCell"/>
</dbReference>
<dbReference type="SMART" id="SM01117">
    <property type="entry name" value="Cyt-b5"/>
    <property type="match status" value="1"/>
</dbReference>
<dbReference type="FunFam" id="3.10.120.10:FF:000002">
    <property type="entry name" value="Cytochrome b5 type B"/>
    <property type="match status" value="1"/>
</dbReference>
<dbReference type="EMBL" id="JABWDY010043515">
    <property type="protein sequence ID" value="KAF5175855.1"/>
    <property type="molecule type" value="Genomic_DNA"/>
</dbReference>
<dbReference type="PANTHER" id="PTHR19359:SF152">
    <property type="entry name" value="CYTOCHROME B5 HEME-BINDING DOMAIN-CONTAINING PROTEIN"/>
    <property type="match status" value="1"/>
</dbReference>
<comment type="subcellular location">
    <subcellularLocation>
        <location evidence="1">Membrane</location>
    </subcellularLocation>
</comment>
<proteinExistence type="inferred from homology"/>
<dbReference type="Proteomes" id="UP000554482">
    <property type="component" value="Unassembled WGS sequence"/>
</dbReference>
<evidence type="ECO:0000256" key="4">
    <source>
        <dbReference type="ARBA" id="ARBA00022723"/>
    </source>
</evidence>
<dbReference type="PROSITE" id="PS00191">
    <property type="entry name" value="CYTOCHROME_B5_1"/>
    <property type="match status" value="1"/>
</dbReference>
<dbReference type="PROSITE" id="PS50255">
    <property type="entry name" value="CYTOCHROME_B5_2"/>
    <property type="match status" value="1"/>
</dbReference>
<evidence type="ECO:0000313" key="10">
    <source>
        <dbReference type="EMBL" id="KAF5175855.1"/>
    </source>
</evidence>
<evidence type="ECO:0000256" key="7">
    <source>
        <dbReference type="ARBA" id="ARBA00038168"/>
    </source>
</evidence>
<dbReference type="InterPro" id="IPR001199">
    <property type="entry name" value="Cyt_B5-like_heme/steroid-bd"/>
</dbReference>
<dbReference type="SUPFAM" id="SSF55856">
    <property type="entry name" value="Cytochrome b5-like heme/steroid binding domain"/>
    <property type="match status" value="1"/>
</dbReference>
<keyword evidence="2 8" id="KW-0349">Heme</keyword>